<sequence>MSGRWTSGEEQPIVATRHFSHQSKPAGFLKISLERRRFDILWLVAWCVCCLRCRNIGE</sequence>
<dbReference type="GeneID" id="94428611"/>
<dbReference type="RefSeq" id="XP_067922627.1">
    <property type="nucleotide sequence ID" value="XM_068065400.1"/>
</dbReference>
<dbReference type="Proteomes" id="UP000221165">
    <property type="component" value="Unassembled WGS sequence"/>
</dbReference>
<proteinExistence type="predicted"/>
<dbReference type="EMBL" id="MIGC01002526">
    <property type="protein sequence ID" value="PHJ20942.1"/>
    <property type="molecule type" value="Genomic_DNA"/>
</dbReference>
<evidence type="ECO:0000313" key="1">
    <source>
        <dbReference type="EMBL" id="PHJ20942.1"/>
    </source>
</evidence>
<dbReference type="AlphaFoldDB" id="A0A2C6KYB7"/>
<organism evidence="1 2">
    <name type="scientific">Cystoisospora suis</name>
    <dbReference type="NCBI Taxonomy" id="483139"/>
    <lineage>
        <taxon>Eukaryota</taxon>
        <taxon>Sar</taxon>
        <taxon>Alveolata</taxon>
        <taxon>Apicomplexa</taxon>
        <taxon>Conoidasida</taxon>
        <taxon>Coccidia</taxon>
        <taxon>Eucoccidiorida</taxon>
        <taxon>Eimeriorina</taxon>
        <taxon>Sarcocystidae</taxon>
        <taxon>Cystoisospora</taxon>
    </lineage>
</organism>
<keyword evidence="2" id="KW-1185">Reference proteome</keyword>
<gene>
    <name evidence="1" type="ORF">CSUI_005222</name>
</gene>
<name>A0A2C6KYB7_9APIC</name>
<protein>
    <submittedName>
        <fullName evidence="1">Uncharacterized protein</fullName>
    </submittedName>
</protein>
<reference evidence="1 2" key="1">
    <citation type="journal article" date="2017" name="Int. J. Parasitol.">
        <title>The genome of the protozoan parasite Cystoisospora suis and a reverse vaccinology approach to identify vaccine candidates.</title>
        <authorList>
            <person name="Palmieri N."/>
            <person name="Shrestha A."/>
            <person name="Ruttkowski B."/>
            <person name="Beck T."/>
            <person name="Vogl C."/>
            <person name="Tomley F."/>
            <person name="Blake D.P."/>
            <person name="Joachim A."/>
        </authorList>
    </citation>
    <scope>NUCLEOTIDE SEQUENCE [LARGE SCALE GENOMIC DNA]</scope>
    <source>
        <strain evidence="1 2">Wien I</strain>
    </source>
</reference>
<dbReference type="VEuPathDB" id="ToxoDB:CSUI_005222"/>
<accession>A0A2C6KYB7</accession>
<evidence type="ECO:0000313" key="2">
    <source>
        <dbReference type="Proteomes" id="UP000221165"/>
    </source>
</evidence>
<comment type="caution">
    <text evidence="1">The sequence shown here is derived from an EMBL/GenBank/DDBJ whole genome shotgun (WGS) entry which is preliminary data.</text>
</comment>